<accession>A0ABV1FS00</accession>
<keyword evidence="2" id="KW-1185">Reference proteome</keyword>
<dbReference type="EMBL" id="JBBNFP010000035">
    <property type="protein sequence ID" value="MEQ2487181.1"/>
    <property type="molecule type" value="Genomic_DNA"/>
</dbReference>
<reference evidence="1 2" key="1">
    <citation type="submission" date="2024-04" db="EMBL/GenBank/DDBJ databases">
        <title>Human intestinal bacterial collection.</title>
        <authorList>
            <person name="Pauvert C."/>
            <person name="Hitch T.C.A."/>
            <person name="Clavel T."/>
        </authorList>
    </citation>
    <scope>NUCLEOTIDE SEQUENCE [LARGE SCALE GENOMIC DNA]</scope>
    <source>
        <strain evidence="1 2">CLA-AA-H145</strain>
    </source>
</reference>
<protein>
    <submittedName>
        <fullName evidence="1">Uncharacterized protein</fullName>
    </submittedName>
</protein>
<evidence type="ECO:0000313" key="1">
    <source>
        <dbReference type="EMBL" id="MEQ2487181.1"/>
    </source>
</evidence>
<dbReference type="Proteomes" id="UP001487296">
    <property type="component" value="Unassembled WGS sequence"/>
</dbReference>
<evidence type="ECO:0000313" key="2">
    <source>
        <dbReference type="Proteomes" id="UP001487296"/>
    </source>
</evidence>
<comment type="caution">
    <text evidence="1">The sequence shown here is derived from an EMBL/GenBank/DDBJ whole genome shotgun (WGS) entry which is preliminary data.</text>
</comment>
<proteinExistence type="predicted"/>
<organism evidence="1 2">
    <name type="scientific">Hallella faecis</name>
    <dbReference type="NCBI Taxonomy" id="2841596"/>
    <lineage>
        <taxon>Bacteria</taxon>
        <taxon>Pseudomonadati</taxon>
        <taxon>Bacteroidota</taxon>
        <taxon>Bacteroidia</taxon>
        <taxon>Bacteroidales</taxon>
        <taxon>Prevotellaceae</taxon>
        <taxon>Hallella</taxon>
    </lineage>
</organism>
<sequence>MNADHFRKEVGRAYDLFFAALDDHLAACDNRPPSICYPAAISRVESVMAMALSAENSNEGSTTEEQVEAAAEIAKKLVPAILDIIIKADKGLSLGQIIVAINSAKDTITLQLAEQYFAKRNNQQEDADTTNP</sequence>
<gene>
    <name evidence="1" type="ORF">AAAT34_08970</name>
</gene>
<name>A0ABV1FS00_9BACT</name>
<dbReference type="RefSeq" id="WP_215760219.1">
    <property type="nucleotide sequence ID" value="NZ_JAHKBE010000034.1"/>
</dbReference>